<feature type="transmembrane region" description="Helical" evidence="2">
    <location>
        <begin position="415"/>
        <end position="433"/>
    </location>
</feature>
<keyword evidence="4" id="KW-1185">Reference proteome</keyword>
<feature type="transmembrane region" description="Helical" evidence="2">
    <location>
        <begin position="445"/>
        <end position="464"/>
    </location>
</feature>
<name>A0A852RDN5_9ACTN</name>
<dbReference type="Proteomes" id="UP000582231">
    <property type="component" value="Unassembled WGS sequence"/>
</dbReference>
<keyword evidence="2" id="KW-0812">Transmembrane</keyword>
<dbReference type="EMBL" id="JACCBF010000001">
    <property type="protein sequence ID" value="NYD28549.1"/>
    <property type="molecule type" value="Genomic_DNA"/>
</dbReference>
<proteinExistence type="predicted"/>
<evidence type="ECO:0000256" key="1">
    <source>
        <dbReference type="SAM" id="MobiDB-lite"/>
    </source>
</evidence>
<evidence type="ECO:0008006" key="5">
    <source>
        <dbReference type="Google" id="ProtNLM"/>
    </source>
</evidence>
<feature type="transmembrane region" description="Helical" evidence="2">
    <location>
        <begin position="150"/>
        <end position="169"/>
    </location>
</feature>
<feature type="region of interest" description="Disordered" evidence="1">
    <location>
        <begin position="385"/>
        <end position="408"/>
    </location>
</feature>
<dbReference type="AlphaFoldDB" id="A0A852RDN5"/>
<feature type="transmembrane region" description="Helical" evidence="2">
    <location>
        <begin position="356"/>
        <end position="381"/>
    </location>
</feature>
<keyword evidence="2" id="KW-1133">Transmembrane helix</keyword>
<feature type="compositionally biased region" description="Low complexity" evidence="1">
    <location>
        <begin position="388"/>
        <end position="398"/>
    </location>
</feature>
<dbReference type="RefSeq" id="WP_179724565.1">
    <property type="nucleotide sequence ID" value="NZ_BAABEF010000001.1"/>
</dbReference>
<protein>
    <recommendedName>
        <fullName evidence="5">DUF2142 domain-containing protein</fullName>
    </recommendedName>
</protein>
<evidence type="ECO:0000313" key="3">
    <source>
        <dbReference type="EMBL" id="NYD28549.1"/>
    </source>
</evidence>
<feature type="transmembrane region" description="Helical" evidence="2">
    <location>
        <begin position="20"/>
        <end position="41"/>
    </location>
</feature>
<reference evidence="3 4" key="1">
    <citation type="submission" date="2020-07" db="EMBL/GenBank/DDBJ databases">
        <title>Sequencing the genomes of 1000 actinobacteria strains.</title>
        <authorList>
            <person name="Klenk H.-P."/>
        </authorList>
    </citation>
    <scope>NUCLEOTIDE SEQUENCE [LARGE SCALE GENOMIC DNA]</scope>
    <source>
        <strain evidence="3 4">DSM 19082</strain>
    </source>
</reference>
<gene>
    <name evidence="3" type="ORF">BJ958_000095</name>
</gene>
<organism evidence="3 4">
    <name type="scientific">Nocardioides kongjuensis</name>
    <dbReference type="NCBI Taxonomy" id="349522"/>
    <lineage>
        <taxon>Bacteria</taxon>
        <taxon>Bacillati</taxon>
        <taxon>Actinomycetota</taxon>
        <taxon>Actinomycetes</taxon>
        <taxon>Propionibacteriales</taxon>
        <taxon>Nocardioidaceae</taxon>
        <taxon>Nocardioides</taxon>
    </lineage>
</organism>
<sequence>MRSHHSGHRASSIASRLGTWSSLAILVGTVALLGIVTYRVAGEGKPFSAIDETVHADTAFKVHHGNYPFRGDKINQETVDTWTCYTGHAYVDWTARCHSKQSRPNLIPSGSYTTGYIHYPTYFLGGELFRQVHDRVLGSPRYEIDSYRQYAAVVTLLGVVACAAMAWLVGLRGSSLLAAALTPVAAGGILVFATMVNPMSMAPLCGALVAGAGIRWMTTGRGFWWLAAATAFAAGVAVTSSLPGGVFLIACLIGLVARRRGYEFTGGWIPRWWQAGVLAAILVVPIVAFGLWTSSRATMTNDEIYAGYVLADWSKVLLGVWGEVFSLHDPWSDDSELIPASLSLPRAYARNAGVSLPLPVTVAVLGGLLAGAAGAVGTVLVRTSGNRPAPADSAPADESTSEGHATNRATSPLRLLSVSALLGFLLYPPLLRLSNAVNVGIDHPIVSRYSISLAPLFVLVVLLLFKDHPWFARVLGALATISVLSWCVTLW</sequence>
<accession>A0A852RDN5</accession>
<evidence type="ECO:0000313" key="4">
    <source>
        <dbReference type="Proteomes" id="UP000582231"/>
    </source>
</evidence>
<keyword evidence="2" id="KW-0472">Membrane</keyword>
<evidence type="ECO:0000256" key="2">
    <source>
        <dbReference type="SAM" id="Phobius"/>
    </source>
</evidence>
<feature type="transmembrane region" description="Helical" evidence="2">
    <location>
        <begin position="224"/>
        <end position="257"/>
    </location>
</feature>
<feature type="transmembrane region" description="Helical" evidence="2">
    <location>
        <begin position="272"/>
        <end position="292"/>
    </location>
</feature>
<comment type="caution">
    <text evidence="3">The sequence shown here is derived from an EMBL/GenBank/DDBJ whole genome shotgun (WGS) entry which is preliminary data.</text>
</comment>
<feature type="transmembrane region" description="Helical" evidence="2">
    <location>
        <begin position="470"/>
        <end position="490"/>
    </location>
</feature>